<gene>
    <name evidence="1" type="ORF">B0H17DRAFT_1205724</name>
</gene>
<proteinExistence type="predicted"/>
<name>A0AAD7D6W9_MYCRO</name>
<reference evidence="1" key="1">
    <citation type="submission" date="2023-03" db="EMBL/GenBank/DDBJ databases">
        <title>Massive genome expansion in bonnet fungi (Mycena s.s.) driven by repeated elements and novel gene families across ecological guilds.</title>
        <authorList>
            <consortium name="Lawrence Berkeley National Laboratory"/>
            <person name="Harder C.B."/>
            <person name="Miyauchi S."/>
            <person name="Viragh M."/>
            <person name="Kuo A."/>
            <person name="Thoen E."/>
            <person name="Andreopoulos B."/>
            <person name="Lu D."/>
            <person name="Skrede I."/>
            <person name="Drula E."/>
            <person name="Henrissat B."/>
            <person name="Morin E."/>
            <person name="Kohler A."/>
            <person name="Barry K."/>
            <person name="LaButti K."/>
            <person name="Morin E."/>
            <person name="Salamov A."/>
            <person name="Lipzen A."/>
            <person name="Mereny Z."/>
            <person name="Hegedus B."/>
            <person name="Baldrian P."/>
            <person name="Stursova M."/>
            <person name="Weitz H."/>
            <person name="Taylor A."/>
            <person name="Grigoriev I.V."/>
            <person name="Nagy L.G."/>
            <person name="Martin F."/>
            <person name="Kauserud H."/>
        </authorList>
    </citation>
    <scope>NUCLEOTIDE SEQUENCE</scope>
    <source>
        <strain evidence="1">CBHHK067</strain>
    </source>
</reference>
<evidence type="ECO:0000313" key="1">
    <source>
        <dbReference type="EMBL" id="KAJ7681597.1"/>
    </source>
</evidence>
<comment type="caution">
    <text evidence="1">The sequence shown here is derived from an EMBL/GenBank/DDBJ whole genome shotgun (WGS) entry which is preliminary data.</text>
</comment>
<keyword evidence="2" id="KW-1185">Reference proteome</keyword>
<organism evidence="1 2">
    <name type="scientific">Mycena rosella</name>
    <name type="common">Pink bonnet</name>
    <name type="synonym">Agaricus rosellus</name>
    <dbReference type="NCBI Taxonomy" id="1033263"/>
    <lineage>
        <taxon>Eukaryota</taxon>
        <taxon>Fungi</taxon>
        <taxon>Dikarya</taxon>
        <taxon>Basidiomycota</taxon>
        <taxon>Agaricomycotina</taxon>
        <taxon>Agaricomycetes</taxon>
        <taxon>Agaricomycetidae</taxon>
        <taxon>Agaricales</taxon>
        <taxon>Marasmiineae</taxon>
        <taxon>Mycenaceae</taxon>
        <taxon>Mycena</taxon>
    </lineage>
</organism>
<dbReference type="Proteomes" id="UP001221757">
    <property type="component" value="Unassembled WGS sequence"/>
</dbReference>
<protein>
    <submittedName>
        <fullName evidence="1">Uncharacterized protein</fullName>
    </submittedName>
</protein>
<dbReference type="EMBL" id="JARKIE010000116">
    <property type="protein sequence ID" value="KAJ7681597.1"/>
    <property type="molecule type" value="Genomic_DNA"/>
</dbReference>
<dbReference type="AlphaFoldDB" id="A0AAD7D6W9"/>
<evidence type="ECO:0000313" key="2">
    <source>
        <dbReference type="Proteomes" id="UP001221757"/>
    </source>
</evidence>
<sequence length="161" mass="18266">MRIVDKDEEHNDLPALEPNRGVITPEFEFTQMGKTAPDVTTRINAAIERIRHQEIDQWALTLEAEQCRTIMREAEVWKDLPGILRPPTKPDEAMDEHCVWTYGSSYDFGDQFVSHDDAPLCEDYPSINSSEWPTVVESIGVSVSETTSDISQASHHLQPVE</sequence>
<accession>A0AAD7D6W9</accession>